<feature type="compositionally biased region" description="Low complexity" evidence="1">
    <location>
        <begin position="2098"/>
        <end position="2111"/>
    </location>
</feature>
<feature type="region of interest" description="Disordered" evidence="1">
    <location>
        <begin position="1204"/>
        <end position="1258"/>
    </location>
</feature>
<dbReference type="PROSITE" id="PS50024">
    <property type="entry name" value="SEA"/>
    <property type="match status" value="17"/>
</dbReference>
<feature type="compositionally biased region" description="Polar residues" evidence="1">
    <location>
        <begin position="1921"/>
        <end position="1934"/>
    </location>
</feature>
<feature type="compositionally biased region" description="Polar residues" evidence="1">
    <location>
        <begin position="1345"/>
        <end position="1382"/>
    </location>
</feature>
<sequence>MKPTSGSPSPPDTIFTSSAIRTTSSIYPPEEMTETAITSQDVTGTHPTSGSRPPQGTKIYSEAQRATSPVSPPKERTETSITPGGGTGTHPISGLTPPPDTNFTSEASTTTSSVSSPEARTEITITPGDVSGTHPTSGSPPPPDTIFSSEAHTATTSVTSLKEGTETLITPRDITGTHPTSGSIPAPGATITSEAHRAASSLSSPEERTETLITPRDKTETHPTSGSTPAPGTNFTSEAHEATSSVSPPEERTETSIKPEDIAGKLPTSRSPPTPGTIFTSAGITATPSISPPEESTETLITPGDVTGTHPTSGSPPPPGTNFTSESHTATSSVSSPEARTETSITPGDVTGMKPTSGSPSPPDTIFTSSATTTTSSINPPEEMTETAITSQDVTGTHPTSGSPPPQRTKIYSEAQRATSPGTKISSEAQRATSPLSPPEERTETSITTGDGTGTHPISGLSPPPDTNVTSEASTTTSSVSSPEKRTETTITPDVTGTHSTSGSPPAPDTVFTSEAHTVTSSVSSPEEGTDTSITPRDVTGTHSTSGSPLPPGTKNSSEAHRATSSVGSPEERKETLISTGDVTGTHPTNGSPPPPGINFISEGHTVTSSVSSPEARTETSITPGDVTGTHPISGWTPSPDTNFTSEASTTTSSVDSPETRTETTITPGDVTRTQPTRATSSVDPPEETTETLITPRDVTGTLSTRGSPPPPDINFTSGATTATSSVISSEARTETTITPGDVTGTHPTSGSPPPLDTIFPSGRKTTESSISTPEERTETSFSPRHDPETHLASASTPPLVTNVTSGANTTPSSIRPPEERTDITSTPEDVIGTHPTSGSPPPPDTIFTSEAHRMTSSVSSPEEGTENLISPRDVTGTHSTSGSPPLPGIKMSSDAYKATSSVSSPDEGKETLITPGDVTGTHPTSASPPAPGTNFTSEGHTVTSSVSSPEARTETSITPGDVTGTHPTSGSPPPLDTIFTSGAKTAEYSSINSTSSHECHLRSKYNPIFRESTRNTNFTSGATTATSSVSLPETRRATLVPTGDVTGTHPTSGSPPPLDTIFTSGAKTAASSVSIPEERTETLFSPGHDSETHLSSASTPPLVTNVTSGANTTPSSVSPPEERTKITWTPEDVIGTHPTSGLTPPPGTNFSSETITTTSSVSSPEVRTETIITPVVTVGHPTSGSPPAPDTIFTSEAHIVTSSVSSPEVGTETWIPPRDVTGTHSTSGSPPPPGTKISSDAHRATSSVSSPEERSESLITPRYVPGILLTSASTPPVATNFISGANTIPSSVIPLEERTEITFTPGDVTGTYRTSGSTPPPDTNFTLETSTTTSSVISPEVRTETTITSGDVTKKNPNSGSPLPPTTNFTSAPNTAASSLNPPEEWTETTFTPGDVTGKYPINGSTPPPATNFTSAANTAPCSVCAPEERTETTFAPGDVHRTHSTSGSTLSSAETVHLASVGHQQAKPEKASIQTSPATLPGIPPSGRTTSAVETQTTYVGSQTPTAFFSTQSIPETTTITSFPPATSPSETTMNTSPPRTTSPPETITITPLPPTTSPLETTRETPLPPTTSPLETTIATSLLETTIATSLPPTTSPLETTIATTLPPSTSSPETTIATSLPPTTSPLETTIATTLPPSTSPLETTIATSLPPTTSPLETTMATSLPPTTSPLETTIATTLPPSTSSPETTIATSLPPTTSPLETTIATSLPPTTSPPETTIATSLPPTTSPLETTMATSLPPTTSPLETTMATSLPPTTSLPETTIATSLPPTTSPLETTMATSLPPTTSPLETTMATSVPPTTSPSVTTMATSLPPTTSPLDTTMATSLPPTTSPLEITMATSLPPTTSPLETTMATSLPPTMSPLETTMDNSLPPTTSLPETTIATSLPPTPSPLETTMATSVPPTTSPPVKTMATSVPPTTSPLETTIATSTTSPLETTMATSLPPTTSSFEATMATSLPPTTSPLETTMAISLPPTTSPPETTMATSLLPATSLPETTMATSLPPTTSPLETTMATSFPPTTSPPETTIATSLPPTTSPPETTIATTLPPSPSPLETTIATSLPPTTSPPETTIATSLPHTTSPLESTRETSLPPTTSPLETTMASSLPPTTSPIETTMATSLPPTTTPLETSIATSLPPTTSPTETTMATSLPPTTSPLETTMATSLPPTTSPTETTMATSLPPTTSSPEATTPASSILTTFSNPVTTSHFPPTTSVASTLSTSADAESTLRITTTSAEESTSSRLPVSSPFESTTSTFSTGSVASSSSITLSGSSPKSTMAPPATAQKFTGTTSTKQTMPVLLTTTSTPAWVVIHITVNFTITNMRFKEEMGILGSQRFNFTEAAVLHLLDGKLRETGVGPVYEGCKVTAFRPVRNSSQPQGYRPDTGVDAICTYRNDSTMPAFDRVKVYHELVNLTDGFTKMEPYHLDRYSLYVNGYHETPLTPTALPTVSSTPAPALIPFTVNFTITNMRFKEEMGILGSQRFNFTEAAVLHLLDGKLRETSVGPVYEGCKVTAFRPVRNSSQPQGYRPDTGVDAICTYRNDSTMPAFDRVKVYHELVNLTDGFTKMEPYHLDRYSLYVNGYHETPLTPTALPTVSSTPSPALIPFTVNFTITNMRFKEEMGILGSQRFNFTEAAVLHLLDEKLRETSVGPVYEACKVTAFRPVRNSSQPQGYRPDSGVDAICTYRNDSTMPFFDRVKVYHELVNLTNGFTKIGPYQLARYSLYVNGYHETPLPATALPTVSSTPAPALIPFTINFTITNMRFKEEMGIFHSQRFNFTEAAVLHLLDQKLRDTGVGPVYEGCKVTTFRPVRNSSQPQGYRPDSGVDAVCTYRNDSTMPVFDRVKVYHELVNLTDGFTKMEPYHLDRYSLYVNGYHETPLPTTALPTVRPTPAHALIPFTVNFTITNMRFNEDMGIFHSQRFNFTEAPVIYLLDGKLRETSIGPIYEGCKITMFRPVRNSSQPQGYHPDTGVDAVCRYRNDSTKPVFDRLKVYHELVNKSEGFTKMGPYQLDRYSLYVNGYHETPVPATVLPTLSQTPSPALIPFTVNFTITNMRFKEEMGIFHSQRFNFTEAAVLHLLDGKLRETSISPVYEGCKVTAFRPVRNSSQPQGYRPDSGVDAVCMYRNDSTMPAFDRVKVYHELVNLTDGFTKMGPYHLDRYSLYVNGYHEKLLPATVRPTISTTPAPALIPFTVNFTITNLRFSQDMTVLKSQVFNFTEAPVMLLLSGKLRETSIGPVYEACKVTAFRLVRNYSRPTQYRDDTGVDAICTYRNDSTMPVFDRVKVYHELVNKSEGFTKMGQYHLDRYSLYVNGYHETILPATVLPTQSPTPAPAFIPFSVNFTITNLRFKEDMGILGSQRFNFTEAAVLHLLNGELRDTSIGPVHEGCRVTTFRPVRNSSQPQGYRPDTGVDAICTYRNDSTTPVFDRVKVYHELVNQTEGFAKMGPYQLERYSLYVNGYHEAPPPAAVPPGILPTPSPAFLPFTMNFTITNMRFKEEMGIFHSEIFNFTEAPVIHLLNGKLRETSIGPVYEGCKVTTFRPVRNSSQPQGYRPDTGVDAICQYRNDSTMPVFDRVKVYHELANKTEGFTKIEPYHLDRYSLYVNGYHEIHREATVSPTTTRPLAPATKPFTMNFTITNLRYKDDMGIVNSQTFNFTKAPVLYLLDRKLLNTSIGPVYEGCEVKAFRPVRNNSRPREYRDNTGVDAICKYRNDSTMPVFDRVKMYHELVNKTEGFTKMGPYQLERYSLYVNGYNEVPLEATASPIPRTEKCTVNFTVTNLRYRPLMGDPNSEIFQSTEKVLTTLFGRVTATTSIGPAFLGCKVTTLRPVRNRGDTGMDALCMYRKDSTGPVFDHVKLYREIVNRTNGFTKMGPYELERDSFYVNGYNEAHLQPAVPPTPMANNFTVNITVTNLRYRPQMRDRSSEVFASAAKVLSTLFGRVAVATSIGPTFSGCEVTSLKSMRNGDTGMDALCSYRNNSDGPIFDRVTLYREVVNKTTGFTKMGPYTLDRNSLYINGYNEAVLPRTVDNFTVNFTIINLRHRPQMENHGSDIFHSTAVVVTTLLGGILNSTMSIGPAYLGCNVTMLRPVGKRGDTGVDSVCTYRNVSQLERTKLYHEIINRTNVFTKMGPYRLSQNSLFVNGYHEAIHATEGNFTVNFTVTNLRYRSEMGNPQSRVFSLSRNTVAGMLDHISEKSSIGPLLTGCSVSNLRSIDERKKTGVDGVCNYQKDPTMPTFDRVRVYHEFINTTDGFTKIGPYTLDRESLFVDGYHEPPIEQQGFIPLSNRPAGIEQFTTNFSVINLRYRPAMSDPRSTIFDSTQQVFTTLMGRMFKTSSIGPAFMRCNVTTLRSLPAGTGTGVDSVCAYRREATAPSFDRLEVYHEVVNKTQGFTKLGPYELDKTSLFVNGHRPSRFAPDGLGYELGFTIVNENLTNTDPSSPEYKELESAVKERLNRLFRRSPISNGFKICVVTGLRIGSVIVDCKCYFDPEINISKETVKETFQRETRNGTSQWLGQRFQFKGMTVRALDPAIAAVTDTPLLELNLKDFVVNFTITNLPFRGPMENPDSEVHQNAKTSIEGELTRLYEQSTLKTEFIGCSVENLSATDWKDQTSIGAVCAFEANSGPRHLDERVVYDVFNNLTNNRSMLGKYTLDHRSLVVNGYPSSVALMTEETGLPFWAIILICLSVLLGFILLFVICCLTNFCKKRRASKYTDQQGIWNTYFPHLDMWNNGGI</sequence>
<feature type="compositionally biased region" description="Polar residues" evidence="1">
    <location>
        <begin position="2207"/>
        <end position="2222"/>
    </location>
</feature>
<feature type="compositionally biased region" description="Low complexity" evidence="1">
    <location>
        <begin position="1893"/>
        <end position="1920"/>
    </location>
</feature>
<feature type="compositionally biased region" description="Polar residues" evidence="1">
    <location>
        <begin position="14"/>
        <end position="26"/>
    </location>
</feature>
<feature type="compositionally biased region" description="Basic and acidic residues" evidence="1">
    <location>
        <begin position="774"/>
        <end position="790"/>
    </location>
</feature>
<feature type="compositionally biased region" description="Polar residues" evidence="1">
    <location>
        <begin position="222"/>
        <end position="247"/>
    </location>
</feature>
<feature type="compositionally biased region" description="Polar residues" evidence="1">
    <location>
        <begin position="2112"/>
        <end position="2122"/>
    </location>
</feature>
<reference evidence="5" key="1">
    <citation type="submission" date="2025-08" db="UniProtKB">
        <authorList>
            <consortium name="RefSeq"/>
        </authorList>
    </citation>
    <scope>IDENTIFICATION</scope>
</reference>
<feature type="domain" description="SEA" evidence="3">
    <location>
        <begin position="2614"/>
        <end position="2742"/>
    </location>
</feature>
<feature type="region of interest" description="Disordered" evidence="1">
    <location>
        <begin position="2025"/>
        <end position="2047"/>
    </location>
</feature>
<feature type="domain" description="SEA" evidence="3">
    <location>
        <begin position="4297"/>
        <end position="4418"/>
    </location>
</feature>
<feature type="compositionally biased region" description="Basic and acidic residues" evidence="1">
    <location>
        <begin position="205"/>
        <end position="221"/>
    </location>
</feature>
<dbReference type="Proteomes" id="UP001652642">
    <property type="component" value="Chromosome 7"/>
</dbReference>
<feature type="compositionally biased region" description="Polar residues" evidence="1">
    <location>
        <begin position="277"/>
        <end position="289"/>
    </location>
</feature>
<feature type="domain" description="SEA" evidence="3">
    <location>
        <begin position="3909"/>
        <end position="4029"/>
    </location>
</feature>
<feature type="domain" description="SEA" evidence="3">
    <location>
        <begin position="4551"/>
        <end position="4672"/>
    </location>
</feature>
<keyword evidence="2" id="KW-1133">Transmembrane helix</keyword>
<feature type="compositionally biased region" description="Polar residues" evidence="1">
    <location>
        <begin position="1312"/>
        <end position="1329"/>
    </location>
</feature>
<feature type="domain" description="SEA" evidence="3">
    <location>
        <begin position="2468"/>
        <end position="2596"/>
    </location>
</feature>
<feature type="domain" description="SEA" evidence="3">
    <location>
        <begin position="3344"/>
        <end position="3472"/>
    </location>
</feature>
<dbReference type="PANTHER" id="PTHR14672:SF1">
    <property type="entry name" value="MUCIN-16"/>
    <property type="match status" value="1"/>
</dbReference>
<dbReference type="InterPro" id="IPR000082">
    <property type="entry name" value="SEA_dom"/>
</dbReference>
<feature type="compositionally biased region" description="Low complexity" evidence="1">
    <location>
        <begin position="467"/>
        <end position="482"/>
    </location>
</feature>
<feature type="compositionally biased region" description="Polar residues" evidence="1">
    <location>
        <begin position="1521"/>
        <end position="1537"/>
    </location>
</feature>
<gene>
    <name evidence="5" type="primary">LOC110072644</name>
</gene>
<feature type="domain" description="SEA" evidence="3">
    <location>
        <begin position="3052"/>
        <end position="3180"/>
    </location>
</feature>
<feature type="compositionally biased region" description="Low complexity" evidence="1">
    <location>
        <begin position="1538"/>
        <end position="1553"/>
    </location>
</feature>
<feature type="compositionally biased region" description="Low complexity" evidence="1">
    <location>
        <begin position="2144"/>
        <end position="2206"/>
    </location>
</feature>
<feature type="compositionally biased region" description="Low complexity" evidence="1">
    <location>
        <begin position="2071"/>
        <end position="2084"/>
    </location>
</feature>
<dbReference type="Pfam" id="PF01390">
    <property type="entry name" value="SEA"/>
    <property type="match status" value="17"/>
</dbReference>
<dbReference type="RefSeq" id="XP_072834865.1">
    <property type="nucleotide sequence ID" value="XM_072978764.1"/>
</dbReference>
<feature type="compositionally biased region" description="Polar residues" evidence="1">
    <location>
        <begin position="1094"/>
        <end position="1119"/>
    </location>
</feature>
<feature type="compositionally biased region" description="Low complexity" evidence="1">
    <location>
        <begin position="1383"/>
        <end position="1394"/>
    </location>
</feature>
<feature type="compositionally biased region" description="Low complexity" evidence="1">
    <location>
        <begin position="2243"/>
        <end position="2289"/>
    </location>
</feature>
<feature type="compositionally biased region" description="Polar residues" evidence="1">
    <location>
        <begin position="636"/>
        <end position="683"/>
    </location>
</feature>
<feature type="compositionally biased region" description="Basic and acidic residues" evidence="1">
    <location>
        <begin position="249"/>
        <end position="263"/>
    </location>
</feature>
<organism evidence="4 5">
    <name type="scientific">Pogona vitticeps</name>
    <name type="common">central bearded dragon</name>
    <dbReference type="NCBI Taxonomy" id="103695"/>
    <lineage>
        <taxon>Eukaryota</taxon>
        <taxon>Metazoa</taxon>
        <taxon>Chordata</taxon>
        <taxon>Craniata</taxon>
        <taxon>Vertebrata</taxon>
        <taxon>Euteleostomi</taxon>
        <taxon>Lepidosauria</taxon>
        <taxon>Squamata</taxon>
        <taxon>Bifurcata</taxon>
        <taxon>Unidentata</taxon>
        <taxon>Episquamata</taxon>
        <taxon>Toxicofera</taxon>
        <taxon>Iguania</taxon>
        <taxon>Acrodonta</taxon>
        <taxon>Agamidae</taxon>
        <taxon>Amphibolurinae</taxon>
        <taxon>Pogona</taxon>
    </lineage>
</organism>
<feature type="region of interest" description="Disordered" evidence="1">
    <location>
        <begin position="1086"/>
        <end position="1124"/>
    </location>
</feature>
<dbReference type="SMART" id="SM00200">
    <property type="entry name" value="SEA"/>
    <property type="match status" value="2"/>
</dbReference>
<dbReference type="InterPro" id="IPR036364">
    <property type="entry name" value="SEA_dom_sf"/>
</dbReference>
<dbReference type="GeneID" id="110072644"/>
<feature type="compositionally biased region" description="Polar residues" evidence="1">
    <location>
        <begin position="577"/>
        <end position="590"/>
    </location>
</feature>
<feature type="compositionally biased region" description="Polar residues" evidence="1">
    <location>
        <begin position="511"/>
        <end position="548"/>
    </location>
</feature>
<dbReference type="Gene3D" id="3.30.70.960">
    <property type="entry name" value="SEA domain"/>
    <property type="match status" value="17"/>
</dbReference>
<evidence type="ECO:0000256" key="1">
    <source>
        <dbReference type="SAM" id="MobiDB-lite"/>
    </source>
</evidence>
<feature type="region of interest" description="Disordered" evidence="1">
    <location>
        <begin position="2071"/>
        <end position="2122"/>
    </location>
</feature>
<keyword evidence="2" id="KW-0472">Membrane</keyword>
<feature type="domain" description="SEA" evidence="3">
    <location>
        <begin position="3636"/>
        <end position="3764"/>
    </location>
</feature>
<feature type="compositionally biased region" description="Low complexity" evidence="1">
    <location>
        <begin position="368"/>
        <end position="377"/>
    </location>
</feature>
<feature type="region of interest" description="Disordered" evidence="1">
    <location>
        <begin position="1"/>
        <end position="981"/>
    </location>
</feature>
<feature type="region of interest" description="Disordered" evidence="1">
    <location>
        <begin position="1608"/>
        <end position="1630"/>
    </location>
</feature>
<feature type="transmembrane region" description="Helical" evidence="2">
    <location>
        <begin position="4685"/>
        <end position="4711"/>
    </location>
</feature>
<evidence type="ECO:0000313" key="5">
    <source>
        <dbReference type="RefSeq" id="XP_072834865.1"/>
    </source>
</evidence>
<feature type="region of interest" description="Disordered" evidence="1">
    <location>
        <begin position="1759"/>
        <end position="1828"/>
    </location>
</feature>
<feature type="compositionally biased region" description="Low complexity" evidence="1">
    <location>
        <begin position="321"/>
        <end position="336"/>
    </location>
</feature>
<feature type="compositionally biased region" description="Polar residues" evidence="1">
    <location>
        <begin position="35"/>
        <end position="54"/>
    </location>
</feature>
<feature type="compositionally biased region" description="Polar residues" evidence="1">
    <location>
        <begin position="146"/>
        <end position="162"/>
    </location>
</feature>
<feature type="compositionally biased region" description="Polar residues" evidence="1">
    <location>
        <begin position="416"/>
        <end position="435"/>
    </location>
</feature>
<feature type="domain" description="SEA" evidence="3">
    <location>
        <begin position="2322"/>
        <end position="2450"/>
    </location>
</feature>
<evidence type="ECO:0000313" key="4">
    <source>
        <dbReference type="Proteomes" id="UP001652642"/>
    </source>
</evidence>
<protein>
    <recommendedName>
        <fullName evidence="3">SEA domain-containing protein</fullName>
    </recommendedName>
</protein>
<feature type="region of interest" description="Disordered" evidence="1">
    <location>
        <begin position="2144"/>
        <end position="2304"/>
    </location>
</feature>
<name>A0ABM5ENY5_9SAUR</name>
<feature type="compositionally biased region" description="Polar residues" evidence="1">
    <location>
        <begin position="605"/>
        <end position="623"/>
    </location>
</feature>
<evidence type="ECO:0000256" key="2">
    <source>
        <dbReference type="SAM" id="Phobius"/>
    </source>
</evidence>
<dbReference type="SUPFAM" id="SSF82671">
    <property type="entry name" value="SEA domain"/>
    <property type="match status" value="17"/>
</dbReference>
<feature type="compositionally biased region" description="Polar residues" evidence="1">
    <location>
        <begin position="933"/>
        <end position="959"/>
    </location>
</feature>
<proteinExistence type="predicted"/>
<dbReference type="InterPro" id="IPR028850">
    <property type="entry name" value="MUC16"/>
</dbReference>
<feature type="compositionally biased region" description="Polar residues" evidence="1">
    <location>
        <begin position="715"/>
        <end position="739"/>
    </location>
</feature>
<evidence type="ECO:0000259" key="3">
    <source>
        <dbReference type="PROSITE" id="PS50024"/>
    </source>
</evidence>
<feature type="domain" description="SEA" evidence="3">
    <location>
        <begin position="3198"/>
        <end position="3326"/>
    </location>
</feature>
<feature type="region of interest" description="Disordered" evidence="1">
    <location>
        <begin position="1306"/>
        <end position="1395"/>
    </location>
</feature>
<feature type="domain" description="SEA" evidence="3">
    <location>
        <begin position="3490"/>
        <end position="3618"/>
    </location>
</feature>
<feature type="domain" description="SEA" evidence="3">
    <location>
        <begin position="2906"/>
        <end position="3034"/>
    </location>
</feature>
<feature type="region of interest" description="Disordered" evidence="1">
    <location>
        <begin position="1521"/>
        <end position="1576"/>
    </location>
</feature>
<feature type="region of interest" description="Disordered" evidence="1">
    <location>
        <begin position="1683"/>
        <end position="1735"/>
    </location>
</feature>
<keyword evidence="4" id="KW-1185">Reference proteome</keyword>
<accession>A0ABM5ENY5</accession>
<feature type="compositionally biased region" description="Low complexity" evidence="1">
    <location>
        <begin position="101"/>
        <end position="116"/>
    </location>
</feature>
<keyword evidence="2" id="KW-0812">Transmembrane</keyword>
<dbReference type="PANTHER" id="PTHR14672">
    <property type="entry name" value="MUCIN-16"/>
    <property type="match status" value="1"/>
</dbReference>
<feature type="compositionally biased region" description="Polar residues" evidence="1">
    <location>
        <begin position="793"/>
        <end position="814"/>
    </location>
</feature>
<feature type="region of interest" description="Disordered" evidence="1">
    <location>
        <begin position="1893"/>
        <end position="1934"/>
    </location>
</feature>
<feature type="compositionally biased region" description="Low complexity" evidence="1">
    <location>
        <begin position="2223"/>
        <end position="2236"/>
    </location>
</feature>
<feature type="domain" description="SEA" evidence="3">
    <location>
        <begin position="4159"/>
        <end position="4280"/>
    </location>
</feature>
<feature type="compositionally biased region" description="Polar residues" evidence="1">
    <location>
        <begin position="489"/>
        <end position="504"/>
    </location>
</feature>
<feature type="domain" description="SEA" evidence="3">
    <location>
        <begin position="3776"/>
        <end position="3897"/>
    </location>
</feature>
<feature type="domain" description="SEA" evidence="3">
    <location>
        <begin position="2760"/>
        <end position="2888"/>
    </location>
</feature>
<feature type="region of interest" description="Disordered" evidence="1">
    <location>
        <begin position="1465"/>
        <end position="1492"/>
    </location>
</feature>
<feature type="domain" description="SEA" evidence="3">
    <location>
        <begin position="4424"/>
        <end position="4537"/>
    </location>
</feature>
<feature type="domain" description="SEA" evidence="3">
    <location>
        <begin position="4035"/>
        <end position="4154"/>
    </location>
</feature>